<dbReference type="PROSITE" id="PS51996">
    <property type="entry name" value="TR_MART"/>
    <property type="match status" value="1"/>
</dbReference>
<dbReference type="OrthoDB" id="3197444at2"/>
<dbReference type="Proteomes" id="UP000198923">
    <property type="component" value="Unassembled WGS sequence"/>
</dbReference>
<feature type="region of interest" description="Disordered" evidence="1">
    <location>
        <begin position="781"/>
        <end position="844"/>
    </location>
</feature>
<gene>
    <name evidence="3" type="ORF">SAMN05421505_12042</name>
</gene>
<evidence type="ECO:0000313" key="4">
    <source>
        <dbReference type="Proteomes" id="UP000198923"/>
    </source>
</evidence>
<dbReference type="GO" id="GO:0005576">
    <property type="term" value="C:extracellular region"/>
    <property type="evidence" value="ECO:0007669"/>
    <property type="project" value="InterPro"/>
</dbReference>
<feature type="compositionally biased region" description="Pro residues" evidence="1">
    <location>
        <begin position="791"/>
        <end position="805"/>
    </location>
</feature>
<feature type="region of interest" description="Disordered" evidence="1">
    <location>
        <begin position="223"/>
        <end position="257"/>
    </location>
</feature>
<dbReference type="STRING" id="504805.SAMN05421505_12042"/>
<dbReference type="GO" id="GO:0016740">
    <property type="term" value="F:transferase activity"/>
    <property type="evidence" value="ECO:0007669"/>
    <property type="project" value="UniProtKB-KW"/>
</dbReference>
<feature type="compositionally biased region" description="Polar residues" evidence="1">
    <location>
        <begin position="88"/>
        <end position="97"/>
    </location>
</feature>
<feature type="region of interest" description="Disordered" evidence="1">
    <location>
        <begin position="88"/>
        <end position="129"/>
    </location>
</feature>
<dbReference type="SUPFAM" id="SSF56399">
    <property type="entry name" value="ADP-ribosylation"/>
    <property type="match status" value="1"/>
</dbReference>
<dbReference type="EMBL" id="FNCN01000020">
    <property type="protein sequence ID" value="SDH67687.1"/>
    <property type="molecule type" value="Genomic_DNA"/>
</dbReference>
<dbReference type="Gene3D" id="3.90.176.10">
    <property type="entry name" value="Toxin ADP-ribosyltransferase, Chain A, domain 1"/>
    <property type="match status" value="1"/>
</dbReference>
<evidence type="ECO:0000259" key="2">
    <source>
        <dbReference type="Pfam" id="PF03496"/>
    </source>
</evidence>
<evidence type="ECO:0000313" key="3">
    <source>
        <dbReference type="EMBL" id="SDH67687.1"/>
    </source>
</evidence>
<feature type="region of interest" description="Disordered" evidence="1">
    <location>
        <begin position="2355"/>
        <end position="2377"/>
    </location>
</feature>
<feature type="region of interest" description="Disordered" evidence="1">
    <location>
        <begin position="296"/>
        <end position="361"/>
    </location>
</feature>
<feature type="compositionally biased region" description="Low complexity" evidence="1">
    <location>
        <begin position="326"/>
        <end position="360"/>
    </location>
</feature>
<feature type="compositionally biased region" description="Low complexity" evidence="1">
    <location>
        <begin position="2166"/>
        <end position="2178"/>
    </location>
</feature>
<feature type="compositionally biased region" description="Basic and acidic residues" evidence="1">
    <location>
        <begin position="589"/>
        <end position="601"/>
    </location>
</feature>
<dbReference type="Pfam" id="PF03496">
    <property type="entry name" value="ADPrib_exo_Tox"/>
    <property type="match status" value="1"/>
</dbReference>
<name>A0A1G8ECU0_9ACTN</name>
<evidence type="ECO:0000256" key="1">
    <source>
        <dbReference type="SAM" id="MobiDB-lite"/>
    </source>
</evidence>
<proteinExistence type="predicted"/>
<feature type="compositionally biased region" description="Polar residues" evidence="1">
    <location>
        <begin position="655"/>
        <end position="675"/>
    </location>
</feature>
<feature type="region of interest" description="Disordered" evidence="1">
    <location>
        <begin position="588"/>
        <end position="613"/>
    </location>
</feature>
<dbReference type="RefSeq" id="WP_093172169.1">
    <property type="nucleotide sequence ID" value="NZ_FNCN01000020.1"/>
</dbReference>
<keyword evidence="3" id="KW-0808">Transferase</keyword>
<dbReference type="InterPro" id="IPR003540">
    <property type="entry name" value="ADP-ribosyltransferase"/>
</dbReference>
<sequence>MSADHNHTTTSSGAGTATALLETKARARNFDVDQPRDRKGRWIETGATVSIWGGGTGTVAKNLGNGRLEVHTTGGRKIAVHRSYLTVTKTPAGSAPSTRDEDKPRPQQVAKPSADVEDHTPTGDTPTTAAALKPGQIALVRGTGDDGQQTARFGRIHQVTASPGGGVDVVFVDDNERTTIRATSDADARIVPEAQFTRLVTAEQTGDWDTADRIAAQIYATLQDEGAPAADPDVRADDAPETGTGQGIPRAGQWINTPAFNDPVRVEQVQDTLTGAEIEVTTIRGDRRTLAEADLAEWQPVDEPRNHRADGAPAAPQTRPQQDTRAAAGTGEDTAGTGEDTAGTGEDTAGTGEDTAGTGEDTADSYEARLEAASHGEAALHSTLNFQQIIMRAVIDRRIRQREMRRHTDSVAAYTEKRYAPINQALYAARGGDLPEDTPSDVRDQIADLDLLLSISPSNRDAVYHRGLREPQLLLDNPSQWNPQGGNQGIEFTGHAFTSVSADENIARRFADARDPWGRDVAAHQSDQATNPTLFRILAPAGTRSLQLTDMHVAGEVLLDRGLRYRVAADHGVTDGIHRLDLEIIPGPEPERLQGREERRKQAAALSKQAREHFDGGDHDAALTLIDQAEQQDATLRDWGKVRDVIRKARPETPDTGSPQQRDDGNTTSPDTSPQAAADIPEQTPPGDERHSRLNPAPGVFSPAETAKVEAAAREFAAQLADTEREPSHQRFSDVGLSHLDLAAAVKQAARSAPKKTAAKAEQERITRLAKELWDEWIRRDREQDEQNRPAVPPPQPPAEPAPRPDAPEGEVYADQVQPGDTVKVPVAPRGHLGAPGPHTPLRPGRSIYQVPSAYQPPTQHRSRTVVEVRPGTEAYRSDDPQPNVTLVFDDGTTRTYAGNHRLTRGRPVEVFDGGTHVGDWMLGGVIRPGERIRLTYRGSELPRGLDPDTLGIADPDRVTVEGRVARRLRGGTSTVVLDEITIRRDDGTAVDAPSQLPVTVQEHVIRLAGHPPSPTPRHVSGADLVAGDRILAPGGAEVTVESVHHDESTGITAATTRDDQDGRHRHLILPQATVPLASALPAASSATPIRVEGLAVGDWVLNNNGIPSRVVSAPVTADGHVHVQIADVQDGGVRHVEYEPGEQLLHITSASTAVRGSVELERLGLSAVPGTWIVPDGEKAPAQVTGVYLDSRPGGSEALLRVRFEDGRQATIEHDFSRPVRLQAFPGTAPDPWEPTRRARLTPPDGHEFAAIRVPGWELFPGDVVADGGTPRYVARVIRSDNAVDVQATDRDGTTISVTYGLDDQADRLVAVPAGSRLEPVTPAEVQIGDRIAVASEGEGAALAEVVEVRAGGAVVRSGGEQTYTPLRETAWRIAGARRVEPLPLDDQQPSGRVRLRTDQRNRVLDLGLDTADSPAPDLVRQAAARLRARQTLSGDQMRALAAHLRRLAADEQTPAARRRALTRTAAWVDAAHARLEGFPPPPHDPGRPTPQKTFTRNLSMGDVIAVPGPDGQAHAGTVTFVRRIKGFGLISVAVRRNDGTVDQLVLPDSTDLWLLPDLPPDKPTRPEGFTREHVTADRVNVGDTVRWDGDQIRDPVIGRIETITLRGGEYQEVRRYEATIRDGDGRSHTVTVNDRGWPSLVRYDRGAASAGQPYTGVMPPENPEPVGWRDLRVGDRATVSLVTGTVTGIHTGRDGDRATVMVLSDNGEHRAVPVADDPDQPEDHVDVSVMRLIGADGNAAGRIDETQREHARITREREFSAFLAGVETSRSRWAATDIAEALRGLPAGADRNTAFAAAAAQLDRVEAADDQAGRALAYRLGARDDTQAAAMAQAVTPAVDAVKRRATDRIRRALLDADPLPGETWPQTLGRVAASYRDHPPAPGVAPAGVSLARLRDRITTRETPSPRLQPDTQTTSGVAGRMAGYRAQLPDDLADLGRRPVTRALFDPTSLEDLEAGRVPPVRETTLWDADVADDDGPGEDAMRQLAVLRTAGRDLDARYQQHLAGRETVLRAELDAVTKARGEAWKTADDLDTAITSARVTGAPTPADGEARRAQALERWRQTAAREAELRSMLSEARRDALAATLAEVRPIGGEGVTYTDRTGRALTGRAGSNAAALRYAEQLLPSDWLAVARQVGPVEVVSGPGRHLHTRRDGTTRISLPADDNTAAPPAGTAAPVPMPTAQPGGVPKATVAAHELGHHMEAVIPGLREAGHALLWDRTSRGPVGERTRDEPLTGQDRGRAFSIYPGDLPDARTGRVNHDGSQEVFATVLESLAGNGDYLDDDLRQWGLGVMALLATDQRGPRAGAQPAERVRRDPLEGVDLPALSDEQLRGLLARIDDPAAAARLRAELDRRTNPPAEPAPTSASPRVDVEQLDDDELAQLIADGWDTYGRDPDRTALQDRLVVETEARHSRRRHRFDTLDDDTIGDLPDDELIELMIAGWEDYGQDPVRTARQDRLIAETEAREAARNQDRSGGLEDLASSDLLSMETDDLAGLFAANLGRYGIDPSVTALLDRISAELEDRDRARRAADDPYAHYNVQAMPDGELEDLKARHMPSYHSDPHSAALISRVFAELDARHRDQNPPDDRTPEEQRTDELIAQGWDPREAYAEAHGLDAVEMERQERRALIDAQRAPEDKQREDTVRRMYRQWVHEQWLAAEQATRGYLLSRLGVKAGVDPRKLWGGNPVHARAYASEELKRWWAEQPNGGRMTYAEWRAQWLGTASEARAARERRITSGNGRDLG</sequence>
<organism evidence="3 4">
    <name type="scientific">Sinosporangium album</name>
    <dbReference type="NCBI Taxonomy" id="504805"/>
    <lineage>
        <taxon>Bacteria</taxon>
        <taxon>Bacillati</taxon>
        <taxon>Actinomycetota</taxon>
        <taxon>Actinomycetes</taxon>
        <taxon>Streptosporangiales</taxon>
        <taxon>Streptosporangiaceae</taxon>
        <taxon>Sinosporangium</taxon>
    </lineage>
</organism>
<feature type="domain" description="ADP ribosyltransferase" evidence="2">
    <location>
        <begin position="409"/>
        <end position="575"/>
    </location>
</feature>
<protein>
    <submittedName>
        <fullName evidence="3">ADP-ribosyltransferase exoenzyme</fullName>
    </submittedName>
</protein>
<feature type="region of interest" description="Disordered" evidence="1">
    <location>
        <begin position="2147"/>
        <end position="2178"/>
    </location>
</feature>
<reference evidence="3 4" key="1">
    <citation type="submission" date="2016-10" db="EMBL/GenBank/DDBJ databases">
        <authorList>
            <person name="de Groot N.N."/>
        </authorList>
    </citation>
    <scope>NUCLEOTIDE SEQUENCE [LARGE SCALE GENOMIC DNA]</scope>
    <source>
        <strain evidence="3 4">CPCC 201354</strain>
    </source>
</reference>
<accession>A0A1G8ECU0</accession>
<feature type="region of interest" description="Disordered" evidence="1">
    <location>
        <begin position="648"/>
        <end position="701"/>
    </location>
</feature>
<keyword evidence="4" id="KW-1185">Reference proteome</keyword>